<dbReference type="OrthoDB" id="9772484at2"/>
<evidence type="ECO:0000259" key="9">
    <source>
        <dbReference type="PROSITE" id="PS51645"/>
    </source>
</evidence>
<feature type="binding site" evidence="6">
    <location>
        <begin position="381"/>
        <end position="383"/>
    </location>
    <ligand>
        <name>FAD</name>
        <dbReference type="ChEBI" id="CHEBI:57692"/>
    </ligand>
</feature>
<dbReference type="InterPro" id="IPR014133">
    <property type="entry name" value="Cry_DASH"/>
</dbReference>
<dbReference type="Pfam" id="PF03441">
    <property type="entry name" value="FAD_binding_7"/>
    <property type="match status" value="1"/>
</dbReference>
<dbReference type="EMBL" id="CP029480">
    <property type="protein sequence ID" value="AWV96697.1"/>
    <property type="molecule type" value="Genomic_DNA"/>
</dbReference>
<dbReference type="Proteomes" id="UP000249873">
    <property type="component" value="Chromosome"/>
</dbReference>
<dbReference type="NCBIfam" id="TIGR02765">
    <property type="entry name" value="crypto_DASH"/>
    <property type="match status" value="1"/>
</dbReference>
<name>A0A2Z4G6D1_9BACT</name>
<dbReference type="InterPro" id="IPR002081">
    <property type="entry name" value="Cryptochrome/DNA_photolyase_1"/>
</dbReference>
<keyword evidence="3 6" id="KW-0285">Flavoprotein</keyword>
<evidence type="ECO:0000313" key="11">
    <source>
        <dbReference type="Proteomes" id="UP000249873"/>
    </source>
</evidence>
<dbReference type="PANTHER" id="PTHR11455">
    <property type="entry name" value="CRYPTOCHROME"/>
    <property type="match status" value="1"/>
</dbReference>
<evidence type="ECO:0000256" key="7">
    <source>
        <dbReference type="PIRSR" id="PIRSR602081-2"/>
    </source>
</evidence>
<evidence type="ECO:0000256" key="6">
    <source>
        <dbReference type="PIRSR" id="PIRSR602081-1"/>
    </source>
</evidence>
<dbReference type="GO" id="GO:0003677">
    <property type="term" value="F:DNA binding"/>
    <property type="evidence" value="ECO:0007669"/>
    <property type="project" value="TreeGrafter"/>
</dbReference>
<dbReference type="PRINTS" id="PR00147">
    <property type="entry name" value="DNAPHOTLYASE"/>
</dbReference>
<dbReference type="SUPFAM" id="SSF48173">
    <property type="entry name" value="Cryptochrome/photolyase FAD-binding domain"/>
    <property type="match status" value="1"/>
</dbReference>
<keyword evidence="5 8" id="KW-0157">Chromophore</keyword>
<evidence type="ECO:0000256" key="4">
    <source>
        <dbReference type="ARBA" id="ARBA00022827"/>
    </source>
</evidence>
<feature type="binding site" evidence="6">
    <location>
        <begin position="243"/>
        <end position="247"/>
    </location>
    <ligand>
        <name>FAD</name>
        <dbReference type="ChEBI" id="CHEBI:57692"/>
    </ligand>
</feature>
<evidence type="ECO:0000256" key="1">
    <source>
        <dbReference type="ARBA" id="ARBA00005862"/>
    </source>
</evidence>
<proteinExistence type="inferred from homology"/>
<evidence type="ECO:0000256" key="2">
    <source>
        <dbReference type="ARBA" id="ARBA00017881"/>
    </source>
</evidence>
<evidence type="ECO:0000256" key="5">
    <source>
        <dbReference type="ARBA" id="ARBA00022991"/>
    </source>
</evidence>
<dbReference type="Pfam" id="PF00875">
    <property type="entry name" value="DNA_photolyase"/>
    <property type="match status" value="1"/>
</dbReference>
<dbReference type="AlphaFoldDB" id="A0A2Z4G6D1"/>
<dbReference type="KEGG" id="als:DJ013_00195"/>
<feature type="site" description="Electron transfer via tryptophanyl radical" evidence="7">
    <location>
        <position position="315"/>
    </location>
</feature>
<accession>A0A2Z4G6D1</accession>
<dbReference type="InterPro" id="IPR014729">
    <property type="entry name" value="Rossmann-like_a/b/a_fold"/>
</dbReference>
<protein>
    <recommendedName>
        <fullName evidence="2 8">Cryptochrome DASH</fullName>
    </recommendedName>
</protein>
<dbReference type="Gene3D" id="3.40.50.620">
    <property type="entry name" value="HUPs"/>
    <property type="match status" value="1"/>
</dbReference>
<feature type="domain" description="Photolyase/cryptochrome alpha/beta" evidence="9">
    <location>
        <begin position="2"/>
        <end position="135"/>
    </location>
</feature>
<sequence length="458" mass="53754">MQNILFWFRNDLRLHDNEAFLKACDLGRVIPVYVIDPRQFEKSKFGYRKTGRFRVKFLLECLADLKKSLQDRGSDLIIKIGNPEEELAKIAEKKNVLYVLASKEVTQEETSQEFELSQNLKRLNIDIELIWGATLYHVRDLPFQIKFLPDVFTDFRKKMDAHAKVRPLFETPGKLESVNDIKCAGIPTLSELGFEEEEIKDIPSFYEGGETAGLAQLDNFIWKTENVKTYKDTRNGLLGNDFSSKLSAWISLGCVSPRKIYHEVRLFEEKIIKNESTYWVIFELIWRDYFHLVALKYGIRVFKICGIKHDMNKTWRQDKGEFQKWVDGETGIPFVDANMRELKQTGYMSNRGRQIVASFFTKDLKLEWWWGARYFESMLIDYDVCSNWGNWNYIAGIGNDPRPNRYFHIQKQAEKYDPEAEYVKAWIPELKDLSAEEIQNLYNGEGFEAYPKPIIKLP</sequence>
<gene>
    <name evidence="10" type="ORF">DJ013_00195</name>
</gene>
<dbReference type="InterPro" id="IPR036134">
    <property type="entry name" value="Crypto/Photolyase_FAD-like_sf"/>
</dbReference>
<dbReference type="GO" id="GO:0003904">
    <property type="term" value="F:deoxyribodipyrimidine photo-lyase activity"/>
    <property type="evidence" value="ECO:0007669"/>
    <property type="project" value="TreeGrafter"/>
</dbReference>
<reference evidence="10 11" key="1">
    <citation type="submission" date="2018-05" db="EMBL/GenBank/DDBJ databases">
        <title>Complete genome sequence of Arcticibacterium luteifluviistationis SM1504T, a cytophagaceae bacterium isolated from Arctic surface seawater.</title>
        <authorList>
            <person name="Li Y."/>
            <person name="Qin Q.-L."/>
        </authorList>
    </citation>
    <scope>NUCLEOTIDE SEQUENCE [LARGE SCALE GENOMIC DNA]</scope>
    <source>
        <strain evidence="10 11">SM1504</strain>
    </source>
</reference>
<dbReference type="InterPro" id="IPR036155">
    <property type="entry name" value="Crypto/Photolyase_N_sf"/>
</dbReference>
<feature type="site" description="Electron transfer via tryptophanyl radical" evidence="7">
    <location>
        <position position="391"/>
    </location>
</feature>
<dbReference type="RefSeq" id="WP_111369799.1">
    <property type="nucleotide sequence ID" value="NZ_CP029480.1"/>
</dbReference>
<dbReference type="Gene3D" id="1.25.40.80">
    <property type="match status" value="1"/>
</dbReference>
<comment type="cofactor">
    <cofactor evidence="6 8">
        <name>FAD</name>
        <dbReference type="ChEBI" id="CHEBI:57692"/>
    </cofactor>
    <text evidence="6 8">Binds 1 FAD per subunit.</text>
</comment>
<dbReference type="SUPFAM" id="SSF52425">
    <property type="entry name" value="Cryptochrome/photolyase, N-terminal domain"/>
    <property type="match status" value="1"/>
</dbReference>
<keyword evidence="11" id="KW-1185">Reference proteome</keyword>
<evidence type="ECO:0000256" key="3">
    <source>
        <dbReference type="ARBA" id="ARBA00022630"/>
    </source>
</evidence>
<comment type="function">
    <text evidence="8">May have a photoreceptor function.</text>
</comment>
<dbReference type="InterPro" id="IPR006050">
    <property type="entry name" value="DNA_photolyase_N"/>
</dbReference>
<comment type="similarity">
    <text evidence="1 8">Belongs to the DNA photolyase class-1 family.</text>
</comment>
<feature type="binding site" evidence="6">
    <location>
        <position position="230"/>
    </location>
    <ligand>
        <name>FAD</name>
        <dbReference type="ChEBI" id="CHEBI:57692"/>
    </ligand>
</feature>
<dbReference type="GO" id="GO:0000719">
    <property type="term" value="P:photoreactive repair"/>
    <property type="evidence" value="ECO:0007669"/>
    <property type="project" value="TreeGrafter"/>
</dbReference>
<dbReference type="InterPro" id="IPR005101">
    <property type="entry name" value="Cryptochr/Photolyase_FAD-bd"/>
</dbReference>
<keyword evidence="4 6" id="KW-0274">FAD</keyword>
<dbReference type="Gene3D" id="1.10.579.10">
    <property type="entry name" value="DNA Cyclobutane Dipyrimidine Photolyase, subunit A, domain 3"/>
    <property type="match status" value="1"/>
</dbReference>
<evidence type="ECO:0000256" key="8">
    <source>
        <dbReference type="RuleBase" id="RU367151"/>
    </source>
</evidence>
<dbReference type="PROSITE" id="PS51645">
    <property type="entry name" value="PHR_CRY_ALPHA_BETA"/>
    <property type="match status" value="1"/>
</dbReference>
<organism evidence="10 11">
    <name type="scientific">Arcticibacterium luteifluviistationis</name>
    <dbReference type="NCBI Taxonomy" id="1784714"/>
    <lineage>
        <taxon>Bacteria</taxon>
        <taxon>Pseudomonadati</taxon>
        <taxon>Bacteroidota</taxon>
        <taxon>Cytophagia</taxon>
        <taxon>Cytophagales</taxon>
        <taxon>Leadbetterellaceae</taxon>
        <taxon>Arcticibacterium</taxon>
    </lineage>
</organism>
<evidence type="ECO:0000313" key="10">
    <source>
        <dbReference type="EMBL" id="AWV96697.1"/>
    </source>
</evidence>
<comment type="cofactor">
    <cofactor evidence="8">
        <name>(6R)-5,10-methylene-5,6,7,8-tetrahydrofolate</name>
        <dbReference type="ChEBI" id="CHEBI:15636"/>
    </cofactor>
    <text evidence="8">Binds 1 5,10-methenyltetrahydrofolate (MTHF) per subunit.</text>
</comment>
<dbReference type="PANTHER" id="PTHR11455:SF22">
    <property type="entry name" value="CRYPTOCHROME DASH"/>
    <property type="match status" value="1"/>
</dbReference>
<feature type="site" description="Electron transfer via tryptophanyl radical" evidence="7">
    <location>
        <position position="368"/>
    </location>
</feature>
<dbReference type="GO" id="GO:0071949">
    <property type="term" value="F:FAD binding"/>
    <property type="evidence" value="ECO:0007669"/>
    <property type="project" value="TreeGrafter"/>
</dbReference>